<sequence length="279" mass="32132">MTTLAIIPADAIVVNESEILTSSLKVAEAFNKLHKNVIQKIESLECSSEFNRLNFKPVEYRDAKGEKRPCWEMTKDGFMFLVMGFTGKLAAQIKEAYINAFNKMAEKLKTQYKARTNTDERTGLRNAVNLLVSKKGLMYPDAYSLVHQRFNIEHLDELTKDQLPQAVEYIHKLALEGEYLPAAQPPALTVKPQFTDEELNHLAWLWRVSDIMLTGIKEIYPLLAVAEHKLAPVFLTWKREYPYTLKRAQRHLIRESLHIPVIKGGDPVLLHLREFRETN</sequence>
<dbReference type="EMBL" id="JAEINI020000002">
    <property type="protein sequence ID" value="MCB5226197.1"/>
    <property type="molecule type" value="Genomic_DNA"/>
</dbReference>
<dbReference type="Pfam" id="PF10548">
    <property type="entry name" value="P22_AR_C"/>
    <property type="match status" value="1"/>
</dbReference>
<reference evidence="2 3" key="1">
    <citation type="submission" date="2021-10" db="EMBL/GenBank/DDBJ databases">
        <title>Alishewanella koreense sp. nov. isolated from seawater of southwestern coast in South Korea and the proposal for the reclassification of Rheinheimera perlucida and Rheinheimera tuosuensis as Arsukibacterium perlucida and Arsukibacterium tuosuensis.</title>
        <authorList>
            <person name="Kim K.H."/>
            <person name="Ruan W."/>
            <person name="Kim K.R."/>
            <person name="Baek J.H."/>
            <person name="Jeon C.O."/>
        </authorList>
    </citation>
    <scope>NUCLEOTIDE SEQUENCE [LARGE SCALE GENOMIC DNA]</scope>
    <source>
        <strain evidence="2 3">16-MA</strain>
    </source>
</reference>
<organism evidence="2 3">
    <name type="scientific">Alishewanella maricola</name>
    <dbReference type="NCBI Taxonomy" id="2795740"/>
    <lineage>
        <taxon>Bacteria</taxon>
        <taxon>Pseudomonadati</taxon>
        <taxon>Pseudomonadota</taxon>
        <taxon>Gammaproteobacteria</taxon>
        <taxon>Alteromonadales</taxon>
        <taxon>Alteromonadaceae</taxon>
        <taxon>Alishewanella</taxon>
    </lineage>
</organism>
<feature type="domain" description="Bacteriophage P22 antirepressor protein C-terminal" evidence="1">
    <location>
        <begin position="191"/>
        <end position="254"/>
    </location>
</feature>
<accession>A0ABS8C1J0</accession>
<dbReference type="Proteomes" id="UP000633814">
    <property type="component" value="Unassembled WGS sequence"/>
</dbReference>
<evidence type="ECO:0000259" key="1">
    <source>
        <dbReference type="Pfam" id="PF10548"/>
    </source>
</evidence>
<evidence type="ECO:0000313" key="3">
    <source>
        <dbReference type="Proteomes" id="UP000633814"/>
    </source>
</evidence>
<dbReference type="InterPro" id="IPR018876">
    <property type="entry name" value="Phage_P22_antirepressor_C"/>
</dbReference>
<proteinExistence type="predicted"/>
<protein>
    <submittedName>
        <fullName evidence="2">Rha family transcriptional regulator</fullName>
    </submittedName>
</protein>
<dbReference type="InterPro" id="IPR014054">
    <property type="entry name" value="Phage_regulatory_Rha"/>
</dbReference>
<evidence type="ECO:0000313" key="2">
    <source>
        <dbReference type="EMBL" id="MCB5226197.1"/>
    </source>
</evidence>
<gene>
    <name evidence="2" type="ORF">JAO78_005145</name>
</gene>
<dbReference type="RefSeq" id="WP_226750283.1">
    <property type="nucleotide sequence ID" value="NZ_JAEINI020000002.1"/>
</dbReference>
<keyword evidence="3" id="KW-1185">Reference proteome</keyword>
<name>A0ABS8C1J0_9ALTE</name>
<dbReference type="NCBIfam" id="TIGR02681">
    <property type="entry name" value="phage_pRha"/>
    <property type="match status" value="1"/>
</dbReference>
<dbReference type="Pfam" id="PF09669">
    <property type="entry name" value="Phage_pRha"/>
    <property type="match status" value="1"/>
</dbReference>
<comment type="caution">
    <text evidence="2">The sequence shown here is derived from an EMBL/GenBank/DDBJ whole genome shotgun (WGS) entry which is preliminary data.</text>
</comment>